<evidence type="ECO:0000256" key="6">
    <source>
        <dbReference type="ARBA" id="ARBA00006921"/>
    </source>
</evidence>
<dbReference type="Ensembl" id="ENSSSCT00055041762.1">
    <property type="protein sequence ID" value="ENSSSCP00055033250.1"/>
    <property type="gene ID" value="ENSSSCG00055021194.1"/>
</dbReference>
<evidence type="ECO:0000256" key="10">
    <source>
        <dbReference type="ARBA" id="ARBA00022692"/>
    </source>
</evidence>
<evidence type="ECO:0000313" key="25">
    <source>
        <dbReference type="Proteomes" id="UP000694724"/>
    </source>
</evidence>
<keyword evidence="14 22" id="KW-0186">Copper</keyword>
<evidence type="ECO:0000256" key="14">
    <source>
        <dbReference type="ARBA" id="ARBA00023008"/>
    </source>
</evidence>
<evidence type="ECO:0000256" key="8">
    <source>
        <dbReference type="ARBA" id="ARBA00022475"/>
    </source>
</evidence>
<dbReference type="PANTHER" id="PTHR12483:SF22">
    <property type="entry name" value="HIGH AFFINITY COPPER UPTAKE PROTEIN 1"/>
    <property type="match status" value="1"/>
</dbReference>
<evidence type="ECO:0000313" key="24">
    <source>
        <dbReference type="Ensembl" id="ENSSSCP00055033250.1"/>
    </source>
</evidence>
<keyword evidence="13 22" id="KW-1133">Transmembrane helix</keyword>
<dbReference type="InterPro" id="IPR007274">
    <property type="entry name" value="Cop_transporter"/>
</dbReference>
<dbReference type="Ensembl" id="ENSSSCT00030010882.1">
    <property type="protein sequence ID" value="ENSSSCP00030004771.1"/>
    <property type="gene ID" value="ENSSSCG00030008051.1"/>
</dbReference>
<evidence type="ECO:0000256" key="21">
    <source>
        <dbReference type="ARBA" id="ARBA00037299"/>
    </source>
</evidence>
<evidence type="ECO:0000256" key="9">
    <source>
        <dbReference type="ARBA" id="ARBA00022553"/>
    </source>
</evidence>
<comment type="similarity">
    <text evidence="6 22">Belongs to the copper transporter (Ctr) (TC 1.A.56) family. SLC31A subfamily.</text>
</comment>
<keyword evidence="15 22" id="KW-0406">Ion transport</keyword>
<dbReference type="AlphaFoldDB" id="A0A8D1R843"/>
<feature type="compositionally biased region" description="Polar residues" evidence="23">
    <location>
        <begin position="10"/>
        <end position="19"/>
    </location>
</feature>
<accession>A0A8D1R843</accession>
<evidence type="ECO:0000256" key="18">
    <source>
        <dbReference type="ARBA" id="ARBA00023157"/>
    </source>
</evidence>
<evidence type="ECO:0000256" key="16">
    <source>
        <dbReference type="ARBA" id="ARBA00023097"/>
    </source>
</evidence>
<evidence type="ECO:0000256" key="5">
    <source>
        <dbReference type="ARBA" id="ARBA00004554"/>
    </source>
</evidence>
<keyword evidence="12 22" id="KW-0187">Copper transport</keyword>
<evidence type="ECO:0000256" key="15">
    <source>
        <dbReference type="ARBA" id="ARBA00023065"/>
    </source>
</evidence>
<reference evidence="24" key="1">
    <citation type="submission" date="2025-05" db="UniProtKB">
        <authorList>
            <consortium name="Ensembl"/>
        </authorList>
    </citation>
    <scope>IDENTIFICATION</scope>
</reference>
<dbReference type="GO" id="GO:0055038">
    <property type="term" value="C:recycling endosome membrane"/>
    <property type="evidence" value="ECO:0007669"/>
    <property type="project" value="UniProtKB-SubCell"/>
</dbReference>
<evidence type="ECO:0000256" key="22">
    <source>
        <dbReference type="RuleBase" id="RU367022"/>
    </source>
</evidence>
<dbReference type="Proteomes" id="UP000694723">
    <property type="component" value="Unplaced"/>
</dbReference>
<evidence type="ECO:0000256" key="19">
    <source>
        <dbReference type="ARBA" id="ARBA00036192"/>
    </source>
</evidence>
<evidence type="ECO:0000256" key="3">
    <source>
        <dbReference type="ARBA" id="ARBA00004424"/>
    </source>
</evidence>
<dbReference type="Ensembl" id="ENSSSCT00060068885.1">
    <property type="protein sequence ID" value="ENSSSCP00060029617.1"/>
    <property type="gene ID" value="ENSSSCG00060050652.1"/>
</dbReference>
<evidence type="ECO:0000256" key="12">
    <source>
        <dbReference type="ARBA" id="ARBA00022796"/>
    </source>
</evidence>
<feature type="region of interest" description="Disordered" evidence="23">
    <location>
        <begin position="1"/>
        <end position="36"/>
    </location>
</feature>
<keyword evidence="9" id="KW-0597">Phosphoprotein</keyword>
<feature type="compositionally biased region" description="Low complexity" evidence="23">
    <location>
        <begin position="20"/>
        <end position="36"/>
    </location>
</feature>
<comment type="subcellular location">
    <subcellularLocation>
        <location evidence="3">Apical cell membrane</location>
        <topology evidence="3">Multi-pass membrane protein</topology>
    </subcellularLocation>
    <subcellularLocation>
        <location evidence="5">Basolateral cell membrane</location>
        <topology evidence="5">Multi-pass membrane protein</topology>
    </subcellularLocation>
    <subcellularLocation>
        <location evidence="4">Early endosome membrane</location>
        <topology evidence="4">Multi-pass membrane protein</topology>
    </subcellularLocation>
    <subcellularLocation>
        <location evidence="1">Late endosome membrane</location>
        <topology evidence="1">Multi-pass membrane protein</topology>
    </subcellularLocation>
    <subcellularLocation>
        <location evidence="22">Membrane</location>
        <topology evidence="22">Multi-pass membrane protein</topology>
    </subcellularLocation>
    <subcellularLocation>
        <location evidence="2">Recycling endosome membrane</location>
        <topology evidence="2">Multi-pass membrane protein</topology>
    </subcellularLocation>
</comment>
<keyword evidence="11" id="KW-0967">Endosome</keyword>
<evidence type="ECO:0000256" key="23">
    <source>
        <dbReference type="SAM" id="MobiDB-lite"/>
    </source>
</evidence>
<evidence type="ECO:0000256" key="17">
    <source>
        <dbReference type="ARBA" id="ARBA00023136"/>
    </source>
</evidence>
<dbReference type="PANTHER" id="PTHR12483">
    <property type="entry name" value="SOLUTE CARRIER FAMILY 31 COPPER TRANSPORTERS"/>
    <property type="match status" value="1"/>
</dbReference>
<dbReference type="GO" id="GO:0005375">
    <property type="term" value="F:copper ion transmembrane transporter activity"/>
    <property type="evidence" value="ECO:0007669"/>
    <property type="project" value="UniProtKB-UniRule"/>
</dbReference>
<dbReference type="Proteomes" id="UP000694570">
    <property type="component" value="Unplaced"/>
</dbReference>
<comment type="catalytic activity">
    <reaction evidence="19">
        <text>Cu(+)(out) = Cu(+)(in)</text>
        <dbReference type="Rhea" id="RHEA:75211"/>
        <dbReference type="ChEBI" id="CHEBI:49552"/>
    </reaction>
</comment>
<evidence type="ECO:0000256" key="1">
    <source>
        <dbReference type="ARBA" id="ARBA00004107"/>
    </source>
</evidence>
<evidence type="ECO:0000256" key="13">
    <source>
        <dbReference type="ARBA" id="ARBA00022989"/>
    </source>
</evidence>
<proteinExistence type="inferred from homology"/>
<dbReference type="GO" id="GO:0016323">
    <property type="term" value="C:basolateral plasma membrane"/>
    <property type="evidence" value="ECO:0007669"/>
    <property type="project" value="UniProtKB-SubCell"/>
</dbReference>
<dbReference type="GO" id="GO:0016324">
    <property type="term" value="C:apical plasma membrane"/>
    <property type="evidence" value="ECO:0007669"/>
    <property type="project" value="UniProtKB-SubCell"/>
</dbReference>
<dbReference type="GO" id="GO:0031902">
    <property type="term" value="C:late endosome membrane"/>
    <property type="evidence" value="ECO:0007669"/>
    <property type="project" value="UniProtKB-SubCell"/>
</dbReference>
<feature type="transmembrane region" description="Helical" evidence="22">
    <location>
        <begin position="68"/>
        <end position="85"/>
    </location>
</feature>
<keyword evidence="18" id="KW-1015">Disulfide bond</keyword>
<keyword evidence="17 22" id="KW-0472">Membrane</keyword>
<sequence length="189" mass="20923">MDHSAHMGMSTHTGMSDMNHSTTMPPSHHHPTSSGSHESMMMPMTFYFGFKKVEVLFAGLVINTAGEMAGAFVAVFLLAMFYEGLKIAREGLLRKSQVSIRYNSMPVPGPNGTILMETHKTVGQQMLSFPHLLQTVLHIIQVVISYFLMLIFMTYNGYLCIAVAAGAGTGYFLFSWKKAVVVDITEHCH</sequence>
<keyword evidence="8" id="KW-1003">Cell membrane</keyword>
<dbReference type="GO" id="GO:0031901">
    <property type="term" value="C:early endosome membrane"/>
    <property type="evidence" value="ECO:0007669"/>
    <property type="project" value="UniProtKB-SubCell"/>
</dbReference>
<dbReference type="Pfam" id="PF04145">
    <property type="entry name" value="Ctr"/>
    <property type="match status" value="1"/>
</dbReference>
<evidence type="ECO:0000256" key="20">
    <source>
        <dbReference type="ARBA" id="ARBA00036430"/>
    </source>
</evidence>
<comment type="catalytic activity">
    <reaction evidence="20">
        <text>Ag(+)(out) = Ag(+)(in)</text>
        <dbReference type="Rhea" id="RHEA:75207"/>
        <dbReference type="ChEBI" id="CHEBI:49468"/>
    </reaction>
</comment>
<keyword evidence="7 22" id="KW-0813">Transport</keyword>
<dbReference type="Proteomes" id="UP000694724">
    <property type="component" value="Unplaced"/>
</dbReference>
<keyword evidence="16" id="KW-0558">Oxidation</keyword>
<organism evidence="24 25">
    <name type="scientific">Sus scrofa</name>
    <name type="common">Pig</name>
    <dbReference type="NCBI Taxonomy" id="9823"/>
    <lineage>
        <taxon>Eukaryota</taxon>
        <taxon>Metazoa</taxon>
        <taxon>Chordata</taxon>
        <taxon>Craniata</taxon>
        <taxon>Vertebrata</taxon>
        <taxon>Euteleostomi</taxon>
        <taxon>Mammalia</taxon>
        <taxon>Eutheria</taxon>
        <taxon>Laurasiatheria</taxon>
        <taxon>Artiodactyla</taxon>
        <taxon>Suina</taxon>
        <taxon>Suidae</taxon>
        <taxon>Sus</taxon>
    </lineage>
</organism>
<evidence type="ECO:0000256" key="4">
    <source>
        <dbReference type="ARBA" id="ARBA00004520"/>
    </source>
</evidence>
<evidence type="ECO:0000256" key="11">
    <source>
        <dbReference type="ARBA" id="ARBA00022753"/>
    </source>
</evidence>
<comment type="function">
    <text evidence="21">Mobilizes copper(1+) out of the endosomal compartment, making copper(1+) available for export out of the cells.</text>
</comment>
<keyword evidence="10 22" id="KW-0812">Transmembrane</keyword>
<evidence type="ECO:0000256" key="7">
    <source>
        <dbReference type="ARBA" id="ARBA00022448"/>
    </source>
</evidence>
<dbReference type="Ensembl" id="ENSSSCT00055041692.1">
    <property type="protein sequence ID" value="ENSSSCP00055033193.1"/>
    <property type="gene ID" value="ENSSSCG00055021194.1"/>
</dbReference>
<protein>
    <recommendedName>
        <fullName evidence="22">Copper transport protein</fullName>
    </recommendedName>
</protein>
<evidence type="ECO:0000256" key="2">
    <source>
        <dbReference type="ARBA" id="ARBA00004195"/>
    </source>
</evidence>
<name>A0A8D1R843_PIG</name>